<feature type="region of interest" description="Disordered" evidence="1">
    <location>
        <begin position="68"/>
        <end position="130"/>
    </location>
</feature>
<dbReference type="EMBL" id="JAKCXM010000238">
    <property type="protein sequence ID" value="KAJ0397797.1"/>
    <property type="molecule type" value="Genomic_DNA"/>
</dbReference>
<evidence type="ECO:0000256" key="1">
    <source>
        <dbReference type="SAM" id="MobiDB-lite"/>
    </source>
</evidence>
<evidence type="ECO:0008006" key="4">
    <source>
        <dbReference type="Google" id="ProtNLM"/>
    </source>
</evidence>
<gene>
    <name evidence="2" type="ORF">P43SY_006499</name>
</gene>
<keyword evidence="3" id="KW-1185">Reference proteome</keyword>
<reference evidence="2" key="1">
    <citation type="submission" date="2021-12" db="EMBL/GenBank/DDBJ databases">
        <title>Prjna785345.</title>
        <authorList>
            <person name="Rujirawat T."/>
            <person name="Krajaejun T."/>
        </authorList>
    </citation>
    <scope>NUCLEOTIDE SEQUENCE</scope>
    <source>
        <strain evidence="2">Pi057C3</strain>
    </source>
</reference>
<dbReference type="Proteomes" id="UP001209570">
    <property type="component" value="Unassembled WGS sequence"/>
</dbReference>
<feature type="compositionally biased region" description="Acidic residues" evidence="1">
    <location>
        <begin position="96"/>
        <end position="112"/>
    </location>
</feature>
<dbReference type="CDD" id="cd14686">
    <property type="entry name" value="bZIP"/>
    <property type="match status" value="1"/>
</dbReference>
<evidence type="ECO:0000313" key="3">
    <source>
        <dbReference type="Proteomes" id="UP001209570"/>
    </source>
</evidence>
<protein>
    <recommendedName>
        <fullName evidence="4">BZIP domain-containing protein</fullName>
    </recommendedName>
</protein>
<comment type="caution">
    <text evidence="2">The sequence shown here is derived from an EMBL/GenBank/DDBJ whole genome shotgun (WGS) entry which is preliminary data.</text>
</comment>
<feature type="region of interest" description="Disordered" evidence="1">
    <location>
        <begin position="169"/>
        <end position="190"/>
    </location>
</feature>
<accession>A0AAD5M0C5</accession>
<dbReference type="AlphaFoldDB" id="A0AAD5M0C5"/>
<proteinExistence type="predicted"/>
<name>A0AAD5M0C5_PYTIN</name>
<evidence type="ECO:0000313" key="2">
    <source>
        <dbReference type="EMBL" id="KAJ0397797.1"/>
    </source>
</evidence>
<sequence length="354" mass="39380">MMLPPLLPSLRATVSAQLPPRLPCGLWRPDGAALPPIKRLCGADADTDADADVRDAKQSLELLRSAATVPLLQSQPPSDSARKASPLAKKRKSVSSDDEARDDDGDTEDGDSEDRRQLKKARRKEQCRVNQANYRKRKRVYEQQLTDCIRGLQHDIQQLVMQRDYVAHASARGHTRASQPPPPPPQGQDPEHLIVALYQQLQSHTARPGVVYRHEPSLYDLQWQQFESLDHFAHHWGAVKAGVDAFELTVTASERLQAGDQVVIGVTGELRVRFRRPRDAADAHDWQCMAFSCPVRQRFVYELGTGAISLITSEVDWMTGVSQSLPGSPMRVLTVLEALRGDGAVSRDHGAWSN</sequence>
<organism evidence="2 3">
    <name type="scientific">Pythium insidiosum</name>
    <name type="common">Pythiosis disease agent</name>
    <dbReference type="NCBI Taxonomy" id="114742"/>
    <lineage>
        <taxon>Eukaryota</taxon>
        <taxon>Sar</taxon>
        <taxon>Stramenopiles</taxon>
        <taxon>Oomycota</taxon>
        <taxon>Peronosporomycetes</taxon>
        <taxon>Pythiales</taxon>
        <taxon>Pythiaceae</taxon>
        <taxon>Pythium</taxon>
    </lineage>
</organism>